<protein>
    <recommendedName>
        <fullName evidence="4">Lysozyme inhibitor LprI N-terminal domain-containing protein</fullName>
    </recommendedName>
</protein>
<gene>
    <name evidence="2" type="ORF">SCH01S_52_01050</name>
</gene>
<reference evidence="2 3" key="1">
    <citation type="submission" date="2015-04" db="EMBL/GenBank/DDBJ databases">
        <title>Whole genome shotgun sequence of Sphingomonas changbaiensis NBRC 104936.</title>
        <authorList>
            <person name="Katano-Makiyama Y."/>
            <person name="Hosoyama A."/>
            <person name="Hashimoto M."/>
            <person name="Noguchi M."/>
            <person name="Tsuchikane K."/>
            <person name="Ohji S."/>
            <person name="Yamazoe A."/>
            <person name="Ichikawa N."/>
            <person name="Kimura A."/>
            <person name="Fujita N."/>
        </authorList>
    </citation>
    <scope>NUCLEOTIDE SEQUENCE [LARGE SCALE GENOMIC DNA]</scope>
    <source>
        <strain evidence="2 3">NBRC 104936</strain>
    </source>
</reference>
<organism evidence="2 3">
    <name type="scientific">Sphingomonas changbaiensis NBRC 104936</name>
    <dbReference type="NCBI Taxonomy" id="1219043"/>
    <lineage>
        <taxon>Bacteria</taxon>
        <taxon>Pseudomonadati</taxon>
        <taxon>Pseudomonadota</taxon>
        <taxon>Alphaproteobacteria</taxon>
        <taxon>Sphingomonadales</taxon>
        <taxon>Sphingomonadaceae</taxon>
        <taxon>Sphingomonas</taxon>
    </lineage>
</organism>
<dbReference type="RefSeq" id="WP_046349689.1">
    <property type="nucleotide sequence ID" value="NZ_BBWU01000052.1"/>
</dbReference>
<dbReference type="OrthoDB" id="1522627at2"/>
<comment type="caution">
    <text evidence="2">The sequence shown here is derived from an EMBL/GenBank/DDBJ whole genome shotgun (WGS) entry which is preliminary data.</text>
</comment>
<dbReference type="AlphaFoldDB" id="A0A0E9MT45"/>
<keyword evidence="3" id="KW-1185">Reference proteome</keyword>
<feature type="region of interest" description="Disordered" evidence="1">
    <location>
        <begin position="181"/>
        <end position="200"/>
    </location>
</feature>
<evidence type="ECO:0000313" key="3">
    <source>
        <dbReference type="Proteomes" id="UP000033202"/>
    </source>
</evidence>
<dbReference type="EMBL" id="BBWU01000052">
    <property type="protein sequence ID" value="GAO40922.1"/>
    <property type="molecule type" value="Genomic_DNA"/>
</dbReference>
<evidence type="ECO:0000313" key="2">
    <source>
        <dbReference type="EMBL" id="GAO40922.1"/>
    </source>
</evidence>
<name>A0A0E9MT45_9SPHN</name>
<dbReference type="STRING" id="1219043.SCH01S_52_01050"/>
<evidence type="ECO:0000256" key="1">
    <source>
        <dbReference type="SAM" id="MobiDB-lite"/>
    </source>
</evidence>
<sequence length="298" mass="32214">MQHLVWGWSRIGTIALLAALVLSACHKTEPRTPQAAKAGDNRAQQTAARTACASQAAYERLKALAFEKAKTIRAGDAATLDRLAAAAVVRMDDAAVEGRDDALNVTVCKGRMVIDLPPGFEDAFNGDRQLSADVKYAVQATSNGIARAYPLRGAEPIVYRLAAIDLKSGLRVAQNKPPPVVEAAESVAPPPAAAPPRRRSAALEPRLAARGRPSFDCRDMRSRAERMLCGDERLAAYDRVAASLYGRAFDDSDRDTRAVLLGTQDRFLARRERCRSPACIVAAYRDRMDEIDRIAAGG</sequence>
<accession>A0A0E9MT45</accession>
<dbReference type="Proteomes" id="UP000033202">
    <property type="component" value="Unassembled WGS sequence"/>
</dbReference>
<evidence type="ECO:0008006" key="4">
    <source>
        <dbReference type="Google" id="ProtNLM"/>
    </source>
</evidence>
<proteinExistence type="predicted"/>